<dbReference type="InterPro" id="IPR011990">
    <property type="entry name" value="TPR-like_helical_dom_sf"/>
</dbReference>
<dbReference type="InterPro" id="IPR004027">
    <property type="entry name" value="SEC_C_motif"/>
</dbReference>
<organism evidence="1">
    <name type="scientific">Streptomyces sp. R41</name>
    <dbReference type="NCBI Taxonomy" id="3238632"/>
    <lineage>
        <taxon>Bacteria</taxon>
        <taxon>Bacillati</taxon>
        <taxon>Actinomycetota</taxon>
        <taxon>Actinomycetes</taxon>
        <taxon>Kitasatosporales</taxon>
        <taxon>Streptomycetaceae</taxon>
        <taxon>Streptomyces</taxon>
    </lineage>
</organism>
<accession>A0AB39R9X3</accession>
<dbReference type="SUPFAM" id="SSF103642">
    <property type="entry name" value="Sec-C motif"/>
    <property type="match status" value="1"/>
</dbReference>
<dbReference type="SUPFAM" id="SSF48452">
    <property type="entry name" value="TPR-like"/>
    <property type="match status" value="1"/>
</dbReference>
<dbReference type="Gene3D" id="3.10.450.50">
    <property type="match status" value="1"/>
</dbReference>
<reference evidence="1" key="1">
    <citation type="submission" date="2024-07" db="EMBL/GenBank/DDBJ databases">
        <authorList>
            <person name="Yu S.T."/>
        </authorList>
    </citation>
    <scope>NUCLEOTIDE SEQUENCE</scope>
    <source>
        <strain evidence="1">R41</strain>
    </source>
</reference>
<proteinExistence type="predicted"/>
<protein>
    <submittedName>
        <fullName evidence="1">SEC-C metal-binding domain-containing protein</fullName>
    </submittedName>
</protein>
<gene>
    <name evidence="1" type="ORF">AB5J53_04875</name>
</gene>
<name>A0AB39R9X3_9ACTN</name>
<sequence>MSAKRHRTTAWAPPAPDEAARELEQLAAAYPQDREEILLEAANAWCEAAEHDRALSLYEQLLADDAACDAPHMVAAYRIGVLFDAGREAEARDAARELRGRHPHDAMAWHYVGESFEAAHDPHTAANWFTAGITHTLGATVDLSADTVEAGPPGLDMLLTSRHRVRRLLGDVHDDWDDVADEVHAQGPALLRGARSLDELHAPQRLAHGESADPEELLLDATRAEHARLTEQVQQRRAALHAPETTCALFWPAQEFAQLLDRWPVFADDYGTDHAVHLRQVEQLLRTYSDSGMPRLGTARGTLDDFTAYARDENQDPTARGLRASYAADLAARGQAHAWPPPRNGPCWCGAERKYKKCHGNPAFHPHLARMPRPSGWGGMASSVLRRGAPQHRCAAQSPQGGPELTYFVRAY</sequence>
<evidence type="ECO:0000313" key="1">
    <source>
        <dbReference type="EMBL" id="XDQ51052.1"/>
    </source>
</evidence>
<dbReference type="EMBL" id="CP163443">
    <property type="protein sequence ID" value="XDQ51052.1"/>
    <property type="molecule type" value="Genomic_DNA"/>
</dbReference>
<dbReference type="AlphaFoldDB" id="A0AB39R9X3"/>
<dbReference type="RefSeq" id="WP_369244393.1">
    <property type="nucleotide sequence ID" value="NZ_CP163443.1"/>
</dbReference>
<dbReference type="Pfam" id="PF02810">
    <property type="entry name" value="SEC-C"/>
    <property type="match status" value="1"/>
</dbReference>
<dbReference type="Gene3D" id="1.25.40.10">
    <property type="entry name" value="Tetratricopeptide repeat domain"/>
    <property type="match status" value="1"/>
</dbReference>